<evidence type="ECO:0000256" key="2">
    <source>
        <dbReference type="ARBA" id="ARBA00023125"/>
    </source>
</evidence>
<dbReference type="InterPro" id="IPR009057">
    <property type="entry name" value="Homeodomain-like_sf"/>
</dbReference>
<protein>
    <submittedName>
        <fullName evidence="5">HTH-type transcriptional activator RhaS</fullName>
    </submittedName>
</protein>
<dbReference type="Pfam" id="PF12833">
    <property type="entry name" value="HTH_18"/>
    <property type="match status" value="1"/>
</dbReference>
<dbReference type="InterPro" id="IPR020449">
    <property type="entry name" value="Tscrpt_reg_AraC-type_HTH"/>
</dbReference>
<dbReference type="AlphaFoldDB" id="A0A6M4GNW0"/>
<dbReference type="SUPFAM" id="SSF46689">
    <property type="entry name" value="Homeodomain-like"/>
    <property type="match status" value="2"/>
</dbReference>
<dbReference type="GO" id="GO:0003700">
    <property type="term" value="F:DNA-binding transcription factor activity"/>
    <property type="evidence" value="ECO:0007669"/>
    <property type="project" value="InterPro"/>
</dbReference>
<feature type="domain" description="HTH araC/xylS-type" evidence="4">
    <location>
        <begin position="173"/>
        <end position="271"/>
    </location>
</feature>
<keyword evidence="6" id="KW-1185">Reference proteome</keyword>
<evidence type="ECO:0000256" key="1">
    <source>
        <dbReference type="ARBA" id="ARBA00023015"/>
    </source>
</evidence>
<dbReference type="InterPro" id="IPR018060">
    <property type="entry name" value="HTH_AraC"/>
</dbReference>
<dbReference type="Gene3D" id="1.10.10.60">
    <property type="entry name" value="Homeodomain-like"/>
    <property type="match status" value="1"/>
</dbReference>
<organism evidence="5 6">
    <name type="scientific">Usitatibacter rugosus</name>
    <dbReference type="NCBI Taxonomy" id="2732067"/>
    <lineage>
        <taxon>Bacteria</taxon>
        <taxon>Pseudomonadati</taxon>
        <taxon>Pseudomonadota</taxon>
        <taxon>Betaproteobacteria</taxon>
        <taxon>Nitrosomonadales</taxon>
        <taxon>Usitatibacteraceae</taxon>
        <taxon>Usitatibacter</taxon>
    </lineage>
</organism>
<dbReference type="PRINTS" id="PR00032">
    <property type="entry name" value="HTHARAC"/>
</dbReference>
<keyword evidence="3" id="KW-0804">Transcription</keyword>
<sequence length="286" mass="31215">MDGSHIPVMTRRVLYDAGGLRVGQVAARPVSPGCMDVEAPGANVLAFPLRGVFARHPSPRRELVATANHVVAFPADQPYRVSFPGGIGDDVLVLQWSSEALVTKLPRAEERFLAMAASNDLLEPGQMVRRSVLHRRLARGEGDPLEIEGLCAELLRSCLRIGEAQPPGPRRIESVKEAVALAPDRKWTLSDLAEIARMSPYHLAHVFRQEVGMPVYAYVLRLRLAQALSAVVDSDTDITTIALDAGFASHSHFTLHFRTLFGVTPAALRRGVGSRPAELRKIVTAR</sequence>
<evidence type="ECO:0000256" key="3">
    <source>
        <dbReference type="ARBA" id="ARBA00023163"/>
    </source>
</evidence>
<dbReference type="PROSITE" id="PS01124">
    <property type="entry name" value="HTH_ARAC_FAMILY_2"/>
    <property type="match status" value="1"/>
</dbReference>
<accession>A0A6M4GNW0</accession>
<evidence type="ECO:0000313" key="5">
    <source>
        <dbReference type="EMBL" id="QJR09010.1"/>
    </source>
</evidence>
<keyword evidence="1" id="KW-0805">Transcription regulation</keyword>
<dbReference type="EMBL" id="CP053069">
    <property type="protein sequence ID" value="QJR09010.1"/>
    <property type="molecule type" value="Genomic_DNA"/>
</dbReference>
<dbReference type="GO" id="GO:0043565">
    <property type="term" value="F:sequence-specific DNA binding"/>
    <property type="evidence" value="ECO:0007669"/>
    <property type="project" value="InterPro"/>
</dbReference>
<proteinExistence type="predicted"/>
<keyword evidence="2" id="KW-0238">DNA-binding</keyword>
<dbReference type="Proteomes" id="UP000501534">
    <property type="component" value="Chromosome"/>
</dbReference>
<dbReference type="SMART" id="SM00342">
    <property type="entry name" value="HTH_ARAC"/>
    <property type="match status" value="1"/>
</dbReference>
<dbReference type="KEGG" id="uru:DSM104443_00045"/>
<dbReference type="PANTHER" id="PTHR46796">
    <property type="entry name" value="HTH-TYPE TRANSCRIPTIONAL ACTIVATOR RHAS-RELATED"/>
    <property type="match status" value="1"/>
</dbReference>
<dbReference type="RefSeq" id="WP_171088714.1">
    <property type="nucleotide sequence ID" value="NZ_CP053069.1"/>
</dbReference>
<dbReference type="InterPro" id="IPR018062">
    <property type="entry name" value="HTH_AraC-typ_CS"/>
</dbReference>
<dbReference type="PROSITE" id="PS00041">
    <property type="entry name" value="HTH_ARAC_FAMILY_1"/>
    <property type="match status" value="1"/>
</dbReference>
<gene>
    <name evidence="5" type="primary">rhaS</name>
    <name evidence="5" type="ORF">DSM104443_00045</name>
</gene>
<dbReference type="InterPro" id="IPR050204">
    <property type="entry name" value="AraC_XylS_family_regulators"/>
</dbReference>
<reference evidence="5 6" key="1">
    <citation type="submission" date="2020-04" db="EMBL/GenBank/DDBJ databases">
        <title>Usitatibacter rugosus gen. nov., sp. nov. and Usitatibacter palustris sp. nov., novel members of Usitatibacteraceae fam. nov. within the order Nitrosomonadales isolated from soil.</title>
        <authorList>
            <person name="Huber K.J."/>
            <person name="Neumann-Schaal M."/>
            <person name="Geppert A."/>
            <person name="Luckner M."/>
            <person name="Wanner G."/>
            <person name="Overmann J."/>
        </authorList>
    </citation>
    <scope>NUCLEOTIDE SEQUENCE [LARGE SCALE GENOMIC DNA]</scope>
    <source>
        <strain evidence="5 6">0125_3</strain>
    </source>
</reference>
<name>A0A6M4GNW0_9PROT</name>
<evidence type="ECO:0000259" key="4">
    <source>
        <dbReference type="PROSITE" id="PS01124"/>
    </source>
</evidence>
<evidence type="ECO:0000313" key="6">
    <source>
        <dbReference type="Proteomes" id="UP000501534"/>
    </source>
</evidence>